<accession>A0A2G1QJC6</accession>
<dbReference type="InterPro" id="IPR029066">
    <property type="entry name" value="PLP-binding_barrel"/>
</dbReference>
<dbReference type="OrthoDB" id="9804410at2"/>
<dbReference type="GO" id="GO:0008295">
    <property type="term" value="P:spermidine biosynthetic process"/>
    <property type="evidence" value="ECO:0007669"/>
    <property type="project" value="UniProtKB-KW"/>
</dbReference>
<dbReference type="InterPro" id="IPR009006">
    <property type="entry name" value="Ala_racemase/Decarboxylase_C"/>
</dbReference>
<evidence type="ECO:0000256" key="3">
    <source>
        <dbReference type="ARBA" id="ARBA00013633"/>
    </source>
</evidence>
<dbReference type="PANTHER" id="PTHR43727:SF1">
    <property type="entry name" value="CARBOXYNORSPERMIDINE_CARBOXYSPERMIDINE DECARBOXYLASE"/>
    <property type="match status" value="1"/>
</dbReference>
<evidence type="ECO:0000256" key="11">
    <source>
        <dbReference type="PIRNR" id="PIRNR038941"/>
    </source>
</evidence>
<comment type="catalytic activity">
    <reaction evidence="10 11">
        <text>carboxynorspermidine + H(+) = norspermidine + CO2</text>
        <dbReference type="Rhea" id="RHEA:34099"/>
        <dbReference type="ChEBI" id="CHEBI:15378"/>
        <dbReference type="ChEBI" id="CHEBI:16526"/>
        <dbReference type="ChEBI" id="CHEBI:57920"/>
        <dbReference type="ChEBI" id="CHEBI:65070"/>
        <dbReference type="EC" id="4.1.1.96"/>
    </reaction>
</comment>
<dbReference type="Gene3D" id="3.20.20.10">
    <property type="entry name" value="Alanine racemase"/>
    <property type="match status" value="1"/>
</dbReference>
<dbReference type="Pfam" id="PF00278">
    <property type="entry name" value="Orn_DAP_Arg_deC"/>
    <property type="match status" value="1"/>
</dbReference>
<comment type="function">
    <text evidence="11">Catalyzes the decarboxylation of carboxynorspermidine and carboxyspermidine.</text>
</comment>
<evidence type="ECO:0000256" key="10">
    <source>
        <dbReference type="ARBA" id="ARBA00047389"/>
    </source>
</evidence>
<dbReference type="Proteomes" id="UP000221168">
    <property type="component" value="Unassembled WGS sequence"/>
</dbReference>
<keyword evidence="11" id="KW-0963">Cytoplasm</keyword>
<dbReference type="SUPFAM" id="SSF50621">
    <property type="entry name" value="Alanine racemase C-terminal domain-like"/>
    <property type="match status" value="1"/>
</dbReference>
<evidence type="ECO:0000256" key="1">
    <source>
        <dbReference type="ARBA" id="ARBA00001933"/>
    </source>
</evidence>
<reference evidence="14 15" key="1">
    <citation type="submission" date="2017-10" db="EMBL/GenBank/DDBJ databases">
        <title>Sedimentibacterium mangrovi gen. nov., sp. nov., a novel member of family Phyllobacteriacea isolated from mangrove sediment.</title>
        <authorList>
            <person name="Liao H."/>
            <person name="Tian Y."/>
        </authorList>
    </citation>
    <scope>NUCLEOTIDE SEQUENCE [LARGE SCALE GENOMIC DNA]</scope>
    <source>
        <strain evidence="14 15">X9-2-2</strain>
    </source>
</reference>
<dbReference type="GO" id="GO:0009089">
    <property type="term" value="P:lysine biosynthetic process via diaminopimelate"/>
    <property type="evidence" value="ECO:0007669"/>
    <property type="project" value="TreeGrafter"/>
</dbReference>
<feature type="binding site" evidence="12">
    <location>
        <position position="283"/>
    </location>
    <ligand>
        <name>substrate</name>
    </ligand>
</feature>
<dbReference type="GO" id="GO:0005737">
    <property type="term" value="C:cytoplasm"/>
    <property type="evidence" value="ECO:0007669"/>
    <property type="project" value="UniProtKB-SubCell"/>
</dbReference>
<sequence>MQPGYFHMLETAGLPSPAYVIDRARIEHNCRILRRIADEAGVRVLLALKAFSTFAVADIIARYLDGTAASGLYEARLGKTRFGGEMHAFAPGLKPEEIDGICRYADHLIFNSLTQYRRFAPLLKGRDSPQLGLRLNPHHREVANPLYDPAGPWSRLGIDAADLTPDDMAPFSGIHVHALCDHGLDAFARYLEAVETRFAHLFPAIGWINLGGGVLFTDDGFPVDEAIALLRGFRERTGLQVYLEPGTAVALHAGAVVAEVLDVGTTGAPVIITDASATCHMPDVLEAPFTPDCLGAATLPRDLDPRDVNDPAVARVGGPTCLAGDTIGTYRFDRLPEIGDRLVFLDLAYYTGVKATTFNGTPLPALVIWDSRTGQADVVKRFGYEDFEARLG</sequence>
<dbReference type="Gene3D" id="2.40.37.10">
    <property type="entry name" value="Lyase, Ornithine Decarboxylase, Chain A, domain 1"/>
    <property type="match status" value="1"/>
</dbReference>
<dbReference type="SUPFAM" id="SSF51419">
    <property type="entry name" value="PLP-binding barrel"/>
    <property type="match status" value="1"/>
</dbReference>
<evidence type="ECO:0000256" key="6">
    <source>
        <dbReference type="ARBA" id="ARBA00023066"/>
    </source>
</evidence>
<dbReference type="PIRSF" id="PIRSF038941">
    <property type="entry name" value="NspC"/>
    <property type="match status" value="1"/>
</dbReference>
<evidence type="ECO:0000256" key="12">
    <source>
        <dbReference type="PIRSR" id="PIRSR038941-1"/>
    </source>
</evidence>
<dbReference type="InterPro" id="IPR022643">
    <property type="entry name" value="De-COase2_C"/>
</dbReference>
<comment type="cofactor">
    <cofactor evidence="1 11">
        <name>pyridoxal 5'-phosphate</name>
        <dbReference type="ChEBI" id="CHEBI:597326"/>
    </cofactor>
</comment>
<dbReference type="AlphaFoldDB" id="A0A2G1QJC6"/>
<dbReference type="InterPro" id="IPR005730">
    <property type="entry name" value="Nsp_de-COase"/>
</dbReference>
<dbReference type="EC" id="4.1.1.96" evidence="2 11"/>
<evidence type="ECO:0000256" key="7">
    <source>
        <dbReference type="ARBA" id="ARBA00023239"/>
    </source>
</evidence>
<protein>
    <recommendedName>
        <fullName evidence="3 11">Carboxynorspermidine/carboxyspermidine decarboxylase</fullName>
        <shortName evidence="11">CANS DC/CAS DC</shortName>
        <shortName evidence="11">CANSDC/CASDC</shortName>
        <ecNumber evidence="2 11">4.1.1.96</ecNumber>
    </recommendedName>
</protein>
<keyword evidence="11" id="KW-0620">Polyamine biosynthesis</keyword>
<dbReference type="GO" id="GO:0045312">
    <property type="term" value="P:nor-spermidine biosynthetic process"/>
    <property type="evidence" value="ECO:0007669"/>
    <property type="project" value="InterPro"/>
</dbReference>
<name>A0A2G1QJC6_9HYPH</name>
<dbReference type="CDD" id="cd06829">
    <property type="entry name" value="PLPDE_III_CANSDC"/>
    <property type="match status" value="1"/>
</dbReference>
<dbReference type="EMBL" id="PDVP01000014">
    <property type="protein sequence ID" value="PHP65551.1"/>
    <property type="molecule type" value="Genomic_DNA"/>
</dbReference>
<dbReference type="PANTHER" id="PTHR43727">
    <property type="entry name" value="DIAMINOPIMELATE DECARBOXYLASE"/>
    <property type="match status" value="1"/>
</dbReference>
<comment type="caution">
    <text evidence="14">The sequence shown here is derived from an EMBL/GenBank/DDBJ whole genome shotgun (WGS) entry which is preliminary data.</text>
</comment>
<dbReference type="GO" id="GO:0008836">
    <property type="term" value="F:diaminopimelate decarboxylase activity"/>
    <property type="evidence" value="ECO:0007669"/>
    <property type="project" value="TreeGrafter"/>
</dbReference>
<evidence type="ECO:0000313" key="15">
    <source>
        <dbReference type="Proteomes" id="UP000221168"/>
    </source>
</evidence>
<keyword evidence="6 11" id="KW-0745">Spermidine biosynthesis</keyword>
<keyword evidence="4 11" id="KW-0210">Decarboxylase</keyword>
<keyword evidence="5 11" id="KW-0663">Pyridoxal phosphate</keyword>
<feature type="domain" description="Orn/DAP/Arg decarboxylase 2 C-terminal" evidence="13">
    <location>
        <begin position="54"/>
        <end position="346"/>
    </location>
</feature>
<keyword evidence="7 11" id="KW-0456">Lyase</keyword>
<evidence type="ECO:0000256" key="4">
    <source>
        <dbReference type="ARBA" id="ARBA00022793"/>
    </source>
</evidence>
<dbReference type="RefSeq" id="WP_099307823.1">
    <property type="nucleotide sequence ID" value="NZ_PDVP01000014.1"/>
</dbReference>
<evidence type="ECO:0000256" key="2">
    <source>
        <dbReference type="ARBA" id="ARBA00012259"/>
    </source>
</evidence>
<comment type="similarity">
    <text evidence="8 11">Belongs to the Orn/Lys/Arg decarboxylase class-II family. NspC subfamily.</text>
</comment>
<evidence type="ECO:0000313" key="14">
    <source>
        <dbReference type="EMBL" id="PHP65551.1"/>
    </source>
</evidence>
<evidence type="ECO:0000256" key="8">
    <source>
        <dbReference type="ARBA" id="ARBA00025802"/>
    </source>
</evidence>
<organism evidence="14 15">
    <name type="scientific">Zhengella mangrovi</name>
    <dbReference type="NCBI Taxonomy" id="1982044"/>
    <lineage>
        <taxon>Bacteria</taxon>
        <taxon>Pseudomonadati</taxon>
        <taxon>Pseudomonadota</taxon>
        <taxon>Alphaproteobacteria</taxon>
        <taxon>Hyphomicrobiales</taxon>
        <taxon>Notoacmeibacteraceae</taxon>
        <taxon>Zhengella</taxon>
    </lineage>
</organism>
<evidence type="ECO:0000256" key="9">
    <source>
        <dbReference type="ARBA" id="ARBA00047351"/>
    </source>
</evidence>
<proteinExistence type="inferred from homology"/>
<keyword evidence="15" id="KW-1185">Reference proteome</keyword>
<comment type="subunit">
    <text evidence="11">Homodimer.</text>
</comment>
<evidence type="ECO:0000259" key="13">
    <source>
        <dbReference type="Pfam" id="PF00278"/>
    </source>
</evidence>
<comment type="catalytic activity">
    <reaction evidence="9 11">
        <text>carboxyspermidine + H(+) = spermidine + CO2</text>
        <dbReference type="Rhea" id="RHEA:34095"/>
        <dbReference type="ChEBI" id="CHEBI:15378"/>
        <dbReference type="ChEBI" id="CHEBI:16526"/>
        <dbReference type="ChEBI" id="CHEBI:57834"/>
        <dbReference type="ChEBI" id="CHEBI:65072"/>
        <dbReference type="EC" id="4.1.1.96"/>
    </reaction>
</comment>
<comment type="subcellular location">
    <subcellularLocation>
        <location evidence="11">Cytoplasm</location>
    </subcellularLocation>
</comment>
<gene>
    <name evidence="14" type="ORF">CSC94_18325</name>
</gene>
<evidence type="ECO:0000256" key="5">
    <source>
        <dbReference type="ARBA" id="ARBA00022898"/>
    </source>
</evidence>